<organism evidence="3 4">
    <name type="scientific">Aciduliprofundum boonei (strain DSM 19572 / T469)</name>
    <dbReference type="NCBI Taxonomy" id="439481"/>
    <lineage>
        <taxon>Archaea</taxon>
        <taxon>Methanobacteriati</taxon>
        <taxon>Thermoplasmatota</taxon>
        <taxon>DHVE2 group</taxon>
        <taxon>Candidatus Aciduliprofundum</taxon>
    </lineage>
</organism>
<dbReference type="PANTHER" id="PTHR43540">
    <property type="entry name" value="PEROXYUREIDOACRYLATE/UREIDOACRYLATE AMIDOHYDROLASE-RELATED"/>
    <property type="match status" value="1"/>
</dbReference>
<proteinExistence type="predicted"/>
<dbReference type="GO" id="GO:0016787">
    <property type="term" value="F:hydrolase activity"/>
    <property type="evidence" value="ECO:0007669"/>
    <property type="project" value="UniProtKB-KW"/>
</dbReference>
<evidence type="ECO:0000313" key="4">
    <source>
        <dbReference type="Proteomes" id="UP000001400"/>
    </source>
</evidence>
<accession>B5ICP0</accession>
<dbReference type="PANTHER" id="PTHR43540:SF6">
    <property type="entry name" value="ISOCHORISMATASE-LIKE DOMAIN-CONTAINING PROTEIN"/>
    <property type="match status" value="1"/>
</dbReference>
<sequence>MRALLIVDMIHDFVDGKFGSESAKNIVPKIKAIAEKFRDENLVIYLKDSHKKGDAELEVWGDHAIENTWGSQIVGDLEPKKGDVVIEKNTYDGFLFTPLAEILKERGIKDVYICGVATDICVQHTAFGAFARGFNVHIIEDACSGTSEDAHKRAIEYMKRIYGAKIVESDEL</sequence>
<keyword evidence="4" id="KW-1185">Reference proteome</keyword>
<dbReference type="SUPFAM" id="SSF52499">
    <property type="entry name" value="Isochorismatase-like hydrolases"/>
    <property type="match status" value="1"/>
</dbReference>
<protein>
    <submittedName>
        <fullName evidence="3">Isochorismatase hydrolase</fullName>
    </submittedName>
</protein>
<keyword evidence="1 3" id="KW-0378">Hydrolase</keyword>
<dbReference type="EMBL" id="CP001941">
    <property type="protein sequence ID" value="ADD09122.1"/>
    <property type="molecule type" value="Genomic_DNA"/>
</dbReference>
<dbReference type="HOGENOM" id="CLU_068979_8_4_2"/>
<gene>
    <name evidence="3" type="ordered locus">Aboo_1314</name>
</gene>
<dbReference type="Proteomes" id="UP000001400">
    <property type="component" value="Chromosome"/>
</dbReference>
<dbReference type="InterPro" id="IPR036380">
    <property type="entry name" value="Isochorismatase-like_sf"/>
</dbReference>
<feature type="domain" description="Isochorismatase-like" evidence="2">
    <location>
        <begin position="3"/>
        <end position="168"/>
    </location>
</feature>
<dbReference type="Gene3D" id="3.40.50.850">
    <property type="entry name" value="Isochorismatase-like"/>
    <property type="match status" value="1"/>
</dbReference>
<dbReference type="KEGG" id="abi:Aboo_1314"/>
<dbReference type="InterPro" id="IPR000868">
    <property type="entry name" value="Isochorismatase-like_dom"/>
</dbReference>
<evidence type="ECO:0000313" key="3">
    <source>
        <dbReference type="EMBL" id="ADD09122.1"/>
    </source>
</evidence>
<dbReference type="InterPro" id="IPR050272">
    <property type="entry name" value="Isochorismatase-like_hydrls"/>
</dbReference>
<dbReference type="RefSeq" id="WP_008083848.1">
    <property type="nucleotide sequence ID" value="NC_013926.1"/>
</dbReference>
<dbReference type="Pfam" id="PF00857">
    <property type="entry name" value="Isochorismatase"/>
    <property type="match status" value="1"/>
</dbReference>
<dbReference type="OrthoDB" id="9194at2157"/>
<dbReference type="GeneID" id="8828276"/>
<evidence type="ECO:0000256" key="1">
    <source>
        <dbReference type="ARBA" id="ARBA00022801"/>
    </source>
</evidence>
<name>B5ICP0_ACIB4</name>
<dbReference type="AlphaFoldDB" id="B5ICP0"/>
<dbReference type="CDD" id="cd00431">
    <property type="entry name" value="cysteine_hydrolases"/>
    <property type="match status" value="1"/>
</dbReference>
<dbReference type="eggNOG" id="arCOG01943">
    <property type="taxonomic scope" value="Archaea"/>
</dbReference>
<dbReference type="STRING" id="439481.Aboo_1314"/>
<reference evidence="3" key="1">
    <citation type="submission" date="2010-02" db="EMBL/GenBank/DDBJ databases">
        <title>Complete sequence of Aciduliprofundum boonei T469.</title>
        <authorList>
            <consortium name="US DOE Joint Genome Institute"/>
            <person name="Lucas S."/>
            <person name="Copeland A."/>
            <person name="Lapidus A."/>
            <person name="Cheng J.-F."/>
            <person name="Bruce D."/>
            <person name="Goodwin L."/>
            <person name="Pitluck S."/>
            <person name="Saunders E."/>
            <person name="Detter J.C."/>
            <person name="Han C."/>
            <person name="Tapia R."/>
            <person name="Land M."/>
            <person name="Hauser L."/>
            <person name="Kyrpides N."/>
            <person name="Mikhailova N."/>
            <person name="Flores G."/>
            <person name="Reysenbach A.-L."/>
            <person name="Woyke T."/>
        </authorList>
    </citation>
    <scope>NUCLEOTIDE SEQUENCE</scope>
    <source>
        <strain evidence="3">T469</strain>
    </source>
</reference>
<evidence type="ECO:0000259" key="2">
    <source>
        <dbReference type="Pfam" id="PF00857"/>
    </source>
</evidence>